<feature type="compositionally biased region" description="Basic and acidic residues" evidence="3">
    <location>
        <begin position="325"/>
        <end position="348"/>
    </location>
</feature>
<evidence type="ECO:0000313" key="5">
    <source>
        <dbReference type="Proteomes" id="UP000693946"/>
    </source>
</evidence>
<dbReference type="GO" id="GO:0016020">
    <property type="term" value="C:membrane"/>
    <property type="evidence" value="ECO:0007669"/>
    <property type="project" value="TreeGrafter"/>
</dbReference>
<evidence type="ECO:0000313" key="4">
    <source>
        <dbReference type="EMBL" id="KAG7453836.1"/>
    </source>
</evidence>
<comment type="caution">
    <text evidence="4">The sequence shown here is derived from an EMBL/GenBank/DDBJ whole genome shotgun (WGS) entry which is preliminary data.</text>
</comment>
<dbReference type="PANTHER" id="PTHR28638:SF2">
    <property type="entry name" value="CELL CYCLE PROGRESSION PROTEIN 1"/>
    <property type="match status" value="1"/>
</dbReference>
<feature type="compositionally biased region" description="Basic residues" evidence="3">
    <location>
        <begin position="839"/>
        <end position="853"/>
    </location>
</feature>
<feature type="region of interest" description="Disordered" evidence="3">
    <location>
        <begin position="231"/>
        <end position="348"/>
    </location>
</feature>
<accession>A0AAV6PD92</accession>
<reference evidence="4 5" key="1">
    <citation type="journal article" date="2021" name="Sci. Rep.">
        <title>Chromosome anchoring in Senegalese sole (Solea senegalensis) reveals sex-associated markers and genome rearrangements in flatfish.</title>
        <authorList>
            <person name="Guerrero-Cozar I."/>
            <person name="Gomez-Garrido J."/>
            <person name="Berbel C."/>
            <person name="Martinez-Blanch J.F."/>
            <person name="Alioto T."/>
            <person name="Claros M.G."/>
            <person name="Gagnaire P.A."/>
            <person name="Manchado M."/>
        </authorList>
    </citation>
    <scope>NUCLEOTIDE SEQUENCE [LARGE SCALE GENOMIC DNA]</scope>
    <source>
        <strain evidence="4">Sse05_10M</strain>
    </source>
</reference>
<keyword evidence="1 2" id="KW-0175">Coiled coil</keyword>
<evidence type="ECO:0008006" key="6">
    <source>
        <dbReference type="Google" id="ProtNLM"/>
    </source>
</evidence>
<dbReference type="AlphaFoldDB" id="A0AAV6PD92"/>
<feature type="region of interest" description="Disordered" evidence="3">
    <location>
        <begin position="681"/>
        <end position="701"/>
    </location>
</feature>
<gene>
    <name evidence="4" type="ORF">JOB18_037183</name>
</gene>
<feature type="compositionally biased region" description="Basic and acidic residues" evidence="3">
    <location>
        <begin position="276"/>
        <end position="285"/>
    </location>
</feature>
<evidence type="ECO:0000256" key="1">
    <source>
        <dbReference type="ARBA" id="ARBA00023054"/>
    </source>
</evidence>
<feature type="region of interest" description="Disordered" evidence="3">
    <location>
        <begin position="823"/>
        <end position="879"/>
    </location>
</feature>
<feature type="compositionally biased region" description="Basic and acidic residues" evidence="3">
    <location>
        <begin position="859"/>
        <end position="868"/>
    </location>
</feature>
<feature type="compositionally biased region" description="Acidic residues" evidence="3">
    <location>
        <begin position="303"/>
        <end position="312"/>
    </location>
</feature>
<protein>
    <recommendedName>
        <fullName evidence="6">Cell cycle progression protein 1</fullName>
    </recommendedName>
</protein>
<feature type="compositionally biased region" description="Basic and acidic residues" evidence="3">
    <location>
        <begin position="179"/>
        <end position="193"/>
    </location>
</feature>
<sequence length="879" mass="101017">MASGPLEHQISDELFRDRHEIRSRTVYPALAEPVCPPRCLMGNAVESAECVSSRAAGEPHFPATLLQTASSSLETNNRTEMSETSSDAESSCGWTIITNEGSDIETLLLEAVVDYGTELSERPPVEESELQDTHASALADCDMNRETLRDQTTVETLLCSQDRDDAAGKEQVTLLSSSDHSDIMTLRDSREDEHADVEDEAAASEESYLGTSCSSQYAFTAADTVFPVKQQAATNTSSSEDETGPSSSTVLRRRRVRRNTTSTLTEPQDETLESGLRQDQDRQDDREEDDREEDDREEVKEEDREDDREDDREEVKEDDREDDREEVKEDDREEKQQETRVRPPDDVRGRCRSIVHTCVVLALVVGACMSFSRLYGTQQIPEKHDLFVCLGSDVDPEELFLNQALKEDADHHHENQEINIKQAQRDDSEMFLKQKATERTSMMAEQQRPAAENQQLSTLQEELRHLRSKLSHLEKTGAGVDSVRSENQRLKEQLEEKKRTITSVHVQREELMAEAQTLKKKLEEERKVTHELRSELNALRSDVHGSGAEELQSRLTELEKRLSFEKQRSDLWERLYVENKERAKGDAESTGKRPKKGMAGKVQETFDAVKNSTKEFVHHHKEQIKKAKEAVKENLRKFSDSVKSTFRHFKNSASTLMNKARGFCHGKCDGRDPNAKESWQHRAHRPQNTRKPGHKVHQDRGPNMKGCSGVFDCAYQESTSLFNRATEPITADEFYQLLQSYVQQEVDHFHHWKELERFINNFFHNGVFIHDQMLFTDFVSGVEDYLADMREYQGLHDDMFGDLDDYVYRHFFGDAYAKHYSPRRPFEKPVTDSKEEVKSRHHQRRQQRARSRPRSGGNSERHMADVKIEVGPLPFDPKY</sequence>
<evidence type="ECO:0000256" key="2">
    <source>
        <dbReference type="SAM" id="Coils"/>
    </source>
</evidence>
<organism evidence="4 5">
    <name type="scientific">Solea senegalensis</name>
    <name type="common">Senegalese sole</name>
    <dbReference type="NCBI Taxonomy" id="28829"/>
    <lineage>
        <taxon>Eukaryota</taxon>
        <taxon>Metazoa</taxon>
        <taxon>Chordata</taxon>
        <taxon>Craniata</taxon>
        <taxon>Vertebrata</taxon>
        <taxon>Euteleostomi</taxon>
        <taxon>Actinopterygii</taxon>
        <taxon>Neopterygii</taxon>
        <taxon>Teleostei</taxon>
        <taxon>Neoteleostei</taxon>
        <taxon>Acanthomorphata</taxon>
        <taxon>Carangaria</taxon>
        <taxon>Pleuronectiformes</taxon>
        <taxon>Pleuronectoidei</taxon>
        <taxon>Soleidae</taxon>
        <taxon>Solea</taxon>
    </lineage>
</organism>
<dbReference type="InterPro" id="IPR051990">
    <property type="entry name" value="CCPG1/PBIP1"/>
</dbReference>
<dbReference type="PANTHER" id="PTHR28638">
    <property type="entry name" value="CELL CYCLE PROGRESSION PROTEIN 1"/>
    <property type="match status" value="1"/>
</dbReference>
<keyword evidence="5" id="KW-1185">Reference proteome</keyword>
<feature type="compositionally biased region" description="Basic and acidic residues" evidence="3">
    <location>
        <begin position="824"/>
        <end position="838"/>
    </location>
</feature>
<dbReference type="EMBL" id="JAGKHQ010001741">
    <property type="protein sequence ID" value="KAG7453836.1"/>
    <property type="molecule type" value="Genomic_DNA"/>
</dbReference>
<feature type="region of interest" description="Disordered" evidence="3">
    <location>
        <begin position="173"/>
        <end position="197"/>
    </location>
</feature>
<name>A0AAV6PD92_SOLSE</name>
<feature type="compositionally biased region" description="Basic residues" evidence="3">
    <location>
        <begin position="681"/>
        <end position="695"/>
    </location>
</feature>
<evidence type="ECO:0000256" key="3">
    <source>
        <dbReference type="SAM" id="MobiDB-lite"/>
    </source>
</evidence>
<dbReference type="Proteomes" id="UP000693946">
    <property type="component" value="Unassembled WGS sequence"/>
</dbReference>
<feature type="compositionally biased region" description="Acidic residues" evidence="3">
    <location>
        <begin position="286"/>
        <end position="296"/>
    </location>
</feature>
<proteinExistence type="predicted"/>
<feature type="coiled-coil region" evidence="2">
    <location>
        <begin position="456"/>
        <end position="568"/>
    </location>
</feature>